<dbReference type="AlphaFoldDB" id="A0A915EL73"/>
<dbReference type="WBParaSite" id="jg709">
    <property type="protein sequence ID" value="jg709"/>
    <property type="gene ID" value="jg709"/>
</dbReference>
<proteinExistence type="predicted"/>
<evidence type="ECO:0000313" key="1">
    <source>
        <dbReference type="Proteomes" id="UP000887574"/>
    </source>
</evidence>
<organism evidence="1 2">
    <name type="scientific">Ditylenchus dipsaci</name>
    <dbReference type="NCBI Taxonomy" id="166011"/>
    <lineage>
        <taxon>Eukaryota</taxon>
        <taxon>Metazoa</taxon>
        <taxon>Ecdysozoa</taxon>
        <taxon>Nematoda</taxon>
        <taxon>Chromadorea</taxon>
        <taxon>Rhabditida</taxon>
        <taxon>Tylenchina</taxon>
        <taxon>Tylenchomorpha</taxon>
        <taxon>Sphaerularioidea</taxon>
        <taxon>Anguinidae</taxon>
        <taxon>Anguininae</taxon>
        <taxon>Ditylenchus</taxon>
    </lineage>
</organism>
<sequence>MFSELCLEPILKCGECTQCAASWKRLFENILRRSGEHVQRIQVITIAETNLHNFPFDTRNCTLVLSNDDSRAIWSRVLSITLPQDHIHSAATSDLVVNDARMREYRHVEVSLKRCLHSWTHLAVWPHLSASLNHLFVHHLFMPSAFSSAS</sequence>
<protein>
    <submittedName>
        <fullName evidence="2">Uncharacterized protein</fullName>
    </submittedName>
</protein>
<accession>A0A915EL73</accession>
<reference evidence="2" key="1">
    <citation type="submission" date="2022-11" db="UniProtKB">
        <authorList>
            <consortium name="WormBaseParasite"/>
        </authorList>
    </citation>
    <scope>IDENTIFICATION</scope>
</reference>
<evidence type="ECO:0000313" key="2">
    <source>
        <dbReference type="WBParaSite" id="jg709"/>
    </source>
</evidence>
<dbReference type="Proteomes" id="UP000887574">
    <property type="component" value="Unplaced"/>
</dbReference>
<name>A0A915EL73_9BILA</name>
<keyword evidence="1" id="KW-1185">Reference proteome</keyword>